<evidence type="ECO:0000313" key="1">
    <source>
        <dbReference type="EMBL" id="ATZ17248.1"/>
    </source>
</evidence>
<organism evidence="1 2">
    <name type="scientific">Williamsoniiplasma luminosum</name>
    <dbReference type="NCBI Taxonomy" id="214888"/>
    <lineage>
        <taxon>Bacteria</taxon>
        <taxon>Bacillati</taxon>
        <taxon>Mycoplasmatota</taxon>
        <taxon>Mollicutes</taxon>
        <taxon>Entomoplasmatales</taxon>
        <taxon>Williamsoniiplasma</taxon>
    </lineage>
</organism>
<dbReference type="OrthoDB" id="9963544at2"/>
<keyword evidence="2" id="KW-1185">Reference proteome</keyword>
<gene>
    <name evidence="1" type="ORF">ELUMI_v1c05240</name>
</gene>
<dbReference type="KEGG" id="elj:ELUMI_v1c05240"/>
<proteinExistence type="predicted"/>
<name>A0A2K8NVP1_9MOLU</name>
<dbReference type="AlphaFoldDB" id="A0A2K8NVP1"/>
<accession>A0A2K8NVP1</accession>
<reference evidence="1 2" key="1">
    <citation type="submission" date="2017-11" db="EMBL/GenBank/DDBJ databases">
        <title>Genome sequence of Entomoplasma luminosum PIMN-1 (ATCC 49195).</title>
        <authorList>
            <person name="Lo W.-S."/>
            <person name="Gasparich G.E."/>
            <person name="Kuo C.-H."/>
        </authorList>
    </citation>
    <scope>NUCLEOTIDE SEQUENCE [LARGE SCALE GENOMIC DNA]</scope>
    <source>
        <strain evidence="1 2">PIMN-1</strain>
    </source>
</reference>
<sequence length="85" mass="9874">MNKCQKKGCSIFFDYTPNDGYLIARGKNLKICDECHKKELDLRSKKLYLGSNRKVEKQISELINIVDQQTKLLTKLLNNGILRDK</sequence>
<dbReference type="Proteomes" id="UP000232063">
    <property type="component" value="Chromosome"/>
</dbReference>
<dbReference type="EMBL" id="CP024963">
    <property type="protein sequence ID" value="ATZ17248.1"/>
    <property type="molecule type" value="Genomic_DNA"/>
</dbReference>
<dbReference type="RefSeq" id="WP_025734674.1">
    <property type="nucleotide sequence ID" value="NZ_CP024963.1"/>
</dbReference>
<protein>
    <submittedName>
        <fullName evidence="1">Uncharacterized protein</fullName>
    </submittedName>
</protein>
<evidence type="ECO:0000313" key="2">
    <source>
        <dbReference type="Proteomes" id="UP000232063"/>
    </source>
</evidence>